<name>A0A0B0IJE7_9BACI</name>
<dbReference type="Pfam" id="PF05504">
    <property type="entry name" value="Spore_GerAC"/>
    <property type="match status" value="1"/>
</dbReference>
<dbReference type="STRING" id="333138.LQ50_03955"/>
<dbReference type="InterPro" id="IPR038501">
    <property type="entry name" value="Spore_GerAC_C_sf"/>
</dbReference>
<dbReference type="NCBIfam" id="TIGR02887">
    <property type="entry name" value="spore_ger_x_C"/>
    <property type="match status" value="1"/>
</dbReference>
<keyword evidence="4" id="KW-0732">Signal</keyword>
<evidence type="ECO:0000256" key="7">
    <source>
        <dbReference type="ARBA" id="ARBA00023288"/>
    </source>
</evidence>
<dbReference type="InterPro" id="IPR008844">
    <property type="entry name" value="Spore_GerAC-like"/>
</dbReference>
<dbReference type="EMBL" id="JRJU01000003">
    <property type="protein sequence ID" value="KHF41395.1"/>
    <property type="molecule type" value="Genomic_DNA"/>
</dbReference>
<evidence type="ECO:0000256" key="5">
    <source>
        <dbReference type="ARBA" id="ARBA00023136"/>
    </source>
</evidence>
<comment type="similarity">
    <text evidence="2">Belongs to the GerABKC lipoprotein family.</text>
</comment>
<comment type="caution">
    <text evidence="10">The sequence shown here is derived from an EMBL/GenBank/DDBJ whole genome shotgun (WGS) entry which is preliminary data.</text>
</comment>
<dbReference type="Pfam" id="PF25198">
    <property type="entry name" value="Spore_GerAC_N"/>
    <property type="match status" value="1"/>
</dbReference>
<dbReference type="PANTHER" id="PTHR35789:SF1">
    <property type="entry name" value="SPORE GERMINATION PROTEIN B3"/>
    <property type="match status" value="1"/>
</dbReference>
<comment type="subcellular location">
    <subcellularLocation>
        <location evidence="1">Membrane</location>
        <topology evidence="1">Lipid-anchor</topology>
    </subcellularLocation>
</comment>
<dbReference type="OrthoDB" id="2569624at2"/>
<evidence type="ECO:0000313" key="11">
    <source>
        <dbReference type="Proteomes" id="UP000030832"/>
    </source>
</evidence>
<proteinExistence type="inferred from homology"/>
<dbReference type="PANTHER" id="PTHR35789">
    <property type="entry name" value="SPORE GERMINATION PROTEIN B3"/>
    <property type="match status" value="1"/>
</dbReference>
<organism evidence="10 11">
    <name type="scientific">Halalkalibacter okhensis</name>
    <dbReference type="NCBI Taxonomy" id="333138"/>
    <lineage>
        <taxon>Bacteria</taxon>
        <taxon>Bacillati</taxon>
        <taxon>Bacillota</taxon>
        <taxon>Bacilli</taxon>
        <taxon>Bacillales</taxon>
        <taxon>Bacillaceae</taxon>
        <taxon>Halalkalibacter</taxon>
    </lineage>
</organism>
<evidence type="ECO:0000259" key="9">
    <source>
        <dbReference type="Pfam" id="PF25198"/>
    </source>
</evidence>
<dbReference type="RefSeq" id="WP_034626295.1">
    <property type="nucleotide sequence ID" value="NZ_JRJU01000003.1"/>
</dbReference>
<keyword evidence="11" id="KW-1185">Reference proteome</keyword>
<dbReference type="eggNOG" id="ENOG502Z8GN">
    <property type="taxonomic scope" value="Bacteria"/>
</dbReference>
<dbReference type="InterPro" id="IPR046953">
    <property type="entry name" value="Spore_GerAC-like_C"/>
</dbReference>
<evidence type="ECO:0000256" key="4">
    <source>
        <dbReference type="ARBA" id="ARBA00022729"/>
    </source>
</evidence>
<dbReference type="GO" id="GO:0009847">
    <property type="term" value="P:spore germination"/>
    <property type="evidence" value="ECO:0007669"/>
    <property type="project" value="InterPro"/>
</dbReference>
<evidence type="ECO:0000259" key="8">
    <source>
        <dbReference type="Pfam" id="PF05504"/>
    </source>
</evidence>
<dbReference type="InterPro" id="IPR057336">
    <property type="entry name" value="GerAC_N"/>
</dbReference>
<dbReference type="Gene3D" id="3.30.300.210">
    <property type="entry name" value="Nutrient germinant receptor protein C, domain 3"/>
    <property type="match status" value="1"/>
</dbReference>
<reference evidence="10 11" key="1">
    <citation type="submission" date="2014-09" db="EMBL/GenBank/DDBJ databases">
        <title>Genome sequencing and annotation of Bacillus Okhensis strain Kh10-101T.</title>
        <authorList>
            <person name="Prakash J.S."/>
        </authorList>
    </citation>
    <scope>NUCLEOTIDE SEQUENCE [LARGE SCALE GENOMIC DNA]</scope>
    <source>
        <strain evidence="11">Kh10-101T</strain>
    </source>
</reference>
<evidence type="ECO:0000256" key="2">
    <source>
        <dbReference type="ARBA" id="ARBA00007886"/>
    </source>
</evidence>
<dbReference type="AlphaFoldDB" id="A0A0B0IJE7"/>
<dbReference type="Proteomes" id="UP000030832">
    <property type="component" value="Unassembled WGS sequence"/>
</dbReference>
<gene>
    <name evidence="10" type="ORF">LQ50_03955</name>
</gene>
<feature type="domain" description="Spore germination protein N-terminal" evidence="9">
    <location>
        <begin position="24"/>
        <end position="217"/>
    </location>
</feature>
<evidence type="ECO:0000256" key="6">
    <source>
        <dbReference type="ARBA" id="ARBA00023139"/>
    </source>
</evidence>
<keyword evidence="7" id="KW-0449">Lipoprotein</keyword>
<dbReference type="GO" id="GO:0016020">
    <property type="term" value="C:membrane"/>
    <property type="evidence" value="ECO:0007669"/>
    <property type="project" value="UniProtKB-SubCell"/>
</dbReference>
<evidence type="ECO:0000313" key="10">
    <source>
        <dbReference type="EMBL" id="KHF41395.1"/>
    </source>
</evidence>
<dbReference type="PROSITE" id="PS51257">
    <property type="entry name" value="PROKAR_LIPOPROTEIN"/>
    <property type="match status" value="1"/>
</dbReference>
<sequence>MILKFKRVFLMLMCVFLLTGCWDLNEIEEIGFALAVALDPVDDDEEIKETYLQETGRPLPKEMIQLNYQVVIPGQIEAGGEEAGGQAEGPFFNIRSVAMTIIKANRNFTTRRSRTMNTEHLKVLIINEKLARKGIIKELVDFFARDHEMRRDKIVLISEGNGYEILERKMPLEMMPALSIDMISENESRSHSIPKPMEVGELINNVIDQNSYIIPRIIKTKNEFKMAGAAVFRGPDNLMLGWLGVYDIQGYNWLIGNVENEVLEAFYGPNEIPFAYENDFSDAEIDYQHENGKDVFRITIKAEGFFGEDWITELELNSADTLVKLEKAVEEEIKRQAEKIIEKMQTEFFTDIFGFHDEVRIHNFSYWEKVKENWDGEDGVFRDAEIEIDVKVKIRHHMTQEELQKN</sequence>
<protein>
    <submittedName>
        <fullName evidence="10">Uncharacterized protein</fullName>
    </submittedName>
</protein>
<keyword evidence="6" id="KW-0564">Palmitate</keyword>
<evidence type="ECO:0000256" key="3">
    <source>
        <dbReference type="ARBA" id="ARBA00022544"/>
    </source>
</evidence>
<accession>A0A0B0IJE7</accession>
<evidence type="ECO:0000256" key="1">
    <source>
        <dbReference type="ARBA" id="ARBA00004635"/>
    </source>
</evidence>
<keyword evidence="5" id="KW-0472">Membrane</keyword>
<keyword evidence="3" id="KW-0309">Germination</keyword>
<feature type="domain" description="Spore germination GerAC-like C-terminal" evidence="8">
    <location>
        <begin position="228"/>
        <end position="397"/>
    </location>
</feature>